<organism evidence="2 4">
    <name type="scientific">Limosilactobacillus agrestis</name>
    <dbReference type="NCBI Taxonomy" id="2759748"/>
    <lineage>
        <taxon>Bacteria</taxon>
        <taxon>Bacillati</taxon>
        <taxon>Bacillota</taxon>
        <taxon>Bacilli</taxon>
        <taxon>Lactobacillales</taxon>
        <taxon>Lactobacillaceae</taxon>
        <taxon>Limosilactobacillus</taxon>
    </lineage>
</organism>
<evidence type="ECO:0000256" key="1">
    <source>
        <dbReference type="SAM" id="Phobius"/>
    </source>
</evidence>
<feature type="transmembrane region" description="Helical" evidence="1">
    <location>
        <begin position="150"/>
        <end position="170"/>
    </location>
</feature>
<feature type="transmembrane region" description="Helical" evidence="1">
    <location>
        <begin position="99"/>
        <end position="119"/>
    </location>
</feature>
<feature type="transmembrane region" description="Helical" evidence="1">
    <location>
        <begin position="226"/>
        <end position="245"/>
    </location>
</feature>
<comment type="caution">
    <text evidence="2">The sequence shown here is derived from an EMBL/GenBank/DDBJ whole genome shotgun (WGS) entry which is preliminary data.</text>
</comment>
<dbReference type="Proteomes" id="UP000534578">
    <property type="component" value="Unassembled WGS sequence"/>
</dbReference>
<gene>
    <name evidence="2" type="ORF">H5R92_04600</name>
    <name evidence="3" type="ORF">LTY36_08740</name>
</gene>
<feature type="transmembrane region" description="Helical" evidence="1">
    <location>
        <begin position="190"/>
        <end position="214"/>
    </location>
</feature>
<dbReference type="RefSeq" id="WP_182578378.1">
    <property type="nucleotide sequence ID" value="NZ_JACIVE010000052.1"/>
</dbReference>
<evidence type="ECO:0000313" key="5">
    <source>
        <dbReference type="Proteomes" id="UP001199710"/>
    </source>
</evidence>
<keyword evidence="1" id="KW-0812">Transmembrane</keyword>
<protein>
    <submittedName>
        <fullName evidence="3">YfhO family protein</fullName>
    </submittedName>
</protein>
<reference evidence="3 5" key="2">
    <citation type="submission" date="2021-12" db="EMBL/GenBank/DDBJ databases">
        <title>A phylogenomic analysis of Limosilactobacillus reuteri reveals ancient and stable evolutionary relationships with rodents and birds and zoonotic transmission to humans.</title>
        <authorList>
            <person name="Li F."/>
            <person name="Li X."/>
            <person name="Cheng C."/>
            <person name="Tollenaar S."/>
            <person name="Zhang J.S."/>
            <person name="Simpson D."/>
            <person name="Tasseva G."/>
            <person name="Perez-Munoz M.E."/>
            <person name="Frese S."/>
            <person name="Gaenzle M.G."/>
            <person name="Walter J."/>
            <person name="Zheng J."/>
        </authorList>
    </citation>
    <scope>NUCLEOTIDE SEQUENCE [LARGE SCALE GENOMIC DNA]</scope>
    <source>
        <strain evidence="3 5">BG-MG3-B</strain>
    </source>
</reference>
<sequence>MNKKFKKSIYLTVFYIAISILFVFPYIKWHQLNDGWDMIFHLRRINELAMNLRGGVFLSYISTYDFKSFGFPIGIFYPNLTLLPFAICKVLLGSWYTSILIGIATYTLVTLFVTHWVTYKLTYNNYQAIITAILYTFGTYRIIDIWTRFALGEFIALSFLPLVIYGIYSITFGNYKDWPFLSCGLALTMLSHVLSTYINVWFCVLVFVIGIVFVIKHQLITRLKSLGKAILLFLALSAVFIFPFVEQELTNIYSQPAPFKLSFYASLPSNVLWSMINNNYFGYYNLHKSEAFTVGVVGLVVILLFPFLYRFFSKKERASYFLTLFLIIFPTTLIPWNIFDHNVLVDIIQFPFRELGIATFLVAILGSKEICIIFNKLAGGWERIILMFSVICLILLPWYSSLSTLKTSTGVINNSVIKKSMQSNVYGTLNLDNYTPSAGKSILAKVSEKHLGSINEHDYIFNDYVAKPNMLIYKLNIKKHDKVVLPFYIMKNLEVLINNKKQKISNTKQMLLKFTSNTNGENIKVKYIPSIADRFGAIVSLISWISFIGYAVLKSRLLNPKKENFKETLK</sequence>
<evidence type="ECO:0000313" key="2">
    <source>
        <dbReference type="EMBL" id="MBB1095463.1"/>
    </source>
</evidence>
<feature type="transmembrane region" description="Helical" evidence="1">
    <location>
        <begin position="319"/>
        <end position="339"/>
    </location>
</feature>
<accession>A0A7W3YKW5</accession>
<feature type="transmembrane region" description="Helical" evidence="1">
    <location>
        <begin position="9"/>
        <end position="27"/>
    </location>
</feature>
<evidence type="ECO:0000313" key="3">
    <source>
        <dbReference type="EMBL" id="MCD7131265.1"/>
    </source>
</evidence>
<feature type="transmembrane region" description="Helical" evidence="1">
    <location>
        <begin position="291"/>
        <end position="312"/>
    </location>
</feature>
<feature type="transmembrane region" description="Helical" evidence="1">
    <location>
        <begin position="381"/>
        <end position="399"/>
    </location>
</feature>
<feature type="transmembrane region" description="Helical" evidence="1">
    <location>
        <begin position="535"/>
        <end position="553"/>
    </location>
</feature>
<name>A0A7W3YKW5_9LACO</name>
<evidence type="ECO:0000313" key="4">
    <source>
        <dbReference type="Proteomes" id="UP000534578"/>
    </source>
</evidence>
<dbReference type="EMBL" id="JAJPDE010000076">
    <property type="protein sequence ID" value="MCD7131265.1"/>
    <property type="molecule type" value="Genomic_DNA"/>
</dbReference>
<dbReference type="EMBL" id="JACIVE010000052">
    <property type="protein sequence ID" value="MBB1095463.1"/>
    <property type="molecule type" value="Genomic_DNA"/>
</dbReference>
<keyword evidence="1" id="KW-1133">Transmembrane helix</keyword>
<reference evidence="2 4" key="1">
    <citation type="submission" date="2020-07" db="EMBL/GenBank/DDBJ databases">
        <title>Description of Limosilactobacillus balticus sp. nov., Limosilactobacillus agrestis sp. nov., Limosilactobacillus albertensis sp. nov., Limosilactobacillus rudii sp. nov., Limosilactobacillus fastidiosus sp. nov., five novel Limosilactobacillus species isolated from the vertebrate gastrointestinal tract, and proposal of 6 subspecies of Limosilactobacillus reuteri adapted to the gastrointestinal tract of specific vertebrate hosts.</title>
        <authorList>
            <person name="Li F."/>
            <person name="Cheng C."/>
            <person name="Zheng J."/>
            <person name="Quevedo R.M."/>
            <person name="Li J."/>
            <person name="Roos S."/>
            <person name="Gaenzle M.G."/>
            <person name="Walter J."/>
        </authorList>
    </citation>
    <scope>NUCLEOTIDE SEQUENCE [LARGE SCALE GENOMIC DNA]</scope>
    <source>
        <strain evidence="2 4">BG-MG3-A</strain>
    </source>
</reference>
<keyword evidence="5" id="KW-1185">Reference proteome</keyword>
<feature type="transmembrane region" description="Helical" evidence="1">
    <location>
        <begin position="355"/>
        <end position="374"/>
    </location>
</feature>
<feature type="transmembrane region" description="Helical" evidence="1">
    <location>
        <begin position="69"/>
        <end position="92"/>
    </location>
</feature>
<dbReference type="Proteomes" id="UP001199710">
    <property type="component" value="Unassembled WGS sequence"/>
</dbReference>
<feature type="transmembrane region" description="Helical" evidence="1">
    <location>
        <begin position="125"/>
        <end position="143"/>
    </location>
</feature>
<proteinExistence type="predicted"/>
<dbReference type="AlphaFoldDB" id="A0A7W3YKW5"/>
<keyword evidence="1" id="KW-0472">Membrane</keyword>